<evidence type="ECO:0000256" key="13">
    <source>
        <dbReference type="SAM" id="MobiDB-lite"/>
    </source>
</evidence>
<comment type="domain">
    <text evidence="11 12">The DHHC domain is required for palmitoyltransferase activity.</text>
</comment>
<comment type="subcellular location">
    <subcellularLocation>
        <location evidence="11">Endoplasmic reticulum membrane</location>
        <topology evidence="11">Multi-pass membrane protein</topology>
    </subcellularLocation>
    <subcellularLocation>
        <location evidence="1">Membrane</location>
        <topology evidence="1">Multi-pass membrane protein</topology>
    </subcellularLocation>
</comment>
<feature type="active site" description="S-palmitoyl cysteine intermediate" evidence="11">
    <location>
        <position position="134"/>
    </location>
</feature>
<evidence type="ECO:0000256" key="6">
    <source>
        <dbReference type="ARBA" id="ARBA00023136"/>
    </source>
</evidence>
<evidence type="ECO:0000256" key="4">
    <source>
        <dbReference type="ARBA" id="ARBA00022824"/>
    </source>
</evidence>
<dbReference type="InterPro" id="IPR039859">
    <property type="entry name" value="PFA4/ZDH16/20/ERF2-like"/>
</dbReference>
<evidence type="ECO:0000256" key="11">
    <source>
        <dbReference type="HAMAP-Rule" id="MF_03199"/>
    </source>
</evidence>
<keyword evidence="3 11" id="KW-0812">Transmembrane</keyword>
<evidence type="ECO:0000313" key="15">
    <source>
        <dbReference type="EMBL" id="TVY28303.1"/>
    </source>
</evidence>
<dbReference type="GO" id="GO:0005789">
    <property type="term" value="C:endoplasmic reticulum membrane"/>
    <property type="evidence" value="ECO:0007669"/>
    <property type="project" value="UniProtKB-SubCell"/>
</dbReference>
<evidence type="ECO:0000313" key="16">
    <source>
        <dbReference type="Proteomes" id="UP000431533"/>
    </source>
</evidence>
<evidence type="ECO:0000256" key="7">
    <source>
        <dbReference type="ARBA" id="ARBA00023139"/>
    </source>
</evidence>
<dbReference type="EC" id="2.3.1.225" evidence="11"/>
<evidence type="ECO:0000256" key="12">
    <source>
        <dbReference type="RuleBase" id="RU079119"/>
    </source>
</evidence>
<keyword evidence="4 11" id="KW-0256">Endoplasmic reticulum</keyword>
<accession>A0A8H8R4C7</accession>
<dbReference type="PANTHER" id="PTHR12246">
    <property type="entry name" value="PALMITOYLTRANSFERASE ZDHHC16"/>
    <property type="match status" value="1"/>
</dbReference>
<reference evidence="15 16" key="1">
    <citation type="submission" date="2018-05" db="EMBL/GenBank/DDBJ databases">
        <title>Genome sequencing and assembly of the regulated plant pathogen Lachnellula willkommii and related sister species for the development of diagnostic species identification markers.</title>
        <authorList>
            <person name="Giroux E."/>
            <person name="Bilodeau G."/>
        </authorList>
    </citation>
    <scope>NUCLEOTIDE SEQUENCE [LARGE SCALE GENOMIC DNA]</scope>
    <source>
        <strain evidence="15 16">CBS 185.66</strain>
    </source>
</reference>
<evidence type="ECO:0000256" key="3">
    <source>
        <dbReference type="ARBA" id="ARBA00022692"/>
    </source>
</evidence>
<evidence type="ECO:0000256" key="2">
    <source>
        <dbReference type="ARBA" id="ARBA00022679"/>
    </source>
</evidence>
<evidence type="ECO:0000256" key="10">
    <source>
        <dbReference type="ARBA" id="ARBA00048048"/>
    </source>
</evidence>
<evidence type="ECO:0000256" key="5">
    <source>
        <dbReference type="ARBA" id="ARBA00022989"/>
    </source>
</evidence>
<dbReference type="GO" id="GO:0019706">
    <property type="term" value="F:protein-cysteine S-palmitoyltransferase activity"/>
    <property type="evidence" value="ECO:0007669"/>
    <property type="project" value="UniProtKB-UniRule"/>
</dbReference>
<keyword evidence="16" id="KW-1185">Reference proteome</keyword>
<dbReference type="GeneID" id="41983881"/>
<comment type="caution">
    <text evidence="11">Lacks conserved residue(s) required for the propagation of feature annotation.</text>
</comment>
<name>A0A8H8R4C7_9HELO</name>
<keyword evidence="7 11" id="KW-0564">Palmitate</keyword>
<protein>
    <recommendedName>
        <fullName evidence="11">Palmitoyltransferase PFA4</fullName>
        <ecNumber evidence="11">2.3.1.225</ecNumber>
    </recommendedName>
    <alternativeName>
        <fullName evidence="11">Protein S-acyltransferase</fullName>
        <shortName evidence="11">PAT</shortName>
    </alternativeName>
    <alternativeName>
        <fullName evidence="11">Protein fatty acyltransferase 4</fullName>
    </alternativeName>
</protein>
<feature type="transmembrane region" description="Helical" evidence="11 12">
    <location>
        <begin position="15"/>
        <end position="36"/>
    </location>
</feature>
<proteinExistence type="inferred from homology"/>
<comment type="caution">
    <text evidence="15">The sequence shown here is derived from an EMBL/GenBank/DDBJ whole genome shotgun (WGS) entry which is preliminary data.</text>
</comment>
<keyword evidence="9 11" id="KW-0012">Acyltransferase</keyword>
<keyword evidence="6 11" id="KW-0472">Membrane</keyword>
<dbReference type="PROSITE" id="PS50216">
    <property type="entry name" value="DHHC"/>
    <property type="match status" value="1"/>
</dbReference>
<dbReference type="RefSeq" id="XP_031007091.1">
    <property type="nucleotide sequence ID" value="XM_031148652.1"/>
</dbReference>
<feature type="compositionally biased region" description="Acidic residues" evidence="13">
    <location>
        <begin position="367"/>
        <end position="383"/>
    </location>
</feature>
<dbReference type="Proteomes" id="UP000431533">
    <property type="component" value="Unassembled WGS sequence"/>
</dbReference>
<dbReference type="HAMAP" id="MF_03199">
    <property type="entry name" value="DHHC_PAT_PFA4"/>
    <property type="match status" value="1"/>
</dbReference>
<feature type="region of interest" description="Disordered" evidence="13">
    <location>
        <begin position="307"/>
        <end position="428"/>
    </location>
</feature>
<evidence type="ECO:0000256" key="8">
    <source>
        <dbReference type="ARBA" id="ARBA00023288"/>
    </source>
</evidence>
<comment type="similarity">
    <text evidence="11">Belongs to the DHHC palmitoyltransferase family. PFA4 subfamily.</text>
</comment>
<keyword evidence="2 11" id="KW-0808">Transferase</keyword>
<dbReference type="InterPro" id="IPR001594">
    <property type="entry name" value="Palmitoyltrfase_DHHC"/>
</dbReference>
<evidence type="ECO:0000256" key="9">
    <source>
        <dbReference type="ARBA" id="ARBA00023315"/>
    </source>
</evidence>
<keyword evidence="8 11" id="KW-0449">Lipoprotein</keyword>
<dbReference type="OrthoDB" id="331948at2759"/>
<keyword evidence="5 11" id="KW-1133">Transmembrane helix</keyword>
<dbReference type="Pfam" id="PF01529">
    <property type="entry name" value="DHHC"/>
    <property type="match status" value="1"/>
</dbReference>
<evidence type="ECO:0000259" key="14">
    <source>
        <dbReference type="Pfam" id="PF01529"/>
    </source>
</evidence>
<feature type="compositionally biased region" description="Basic and acidic residues" evidence="13">
    <location>
        <begin position="345"/>
        <end position="366"/>
    </location>
</feature>
<dbReference type="AlphaFoldDB" id="A0A8H8R4C7"/>
<comment type="catalytic activity">
    <reaction evidence="10 11 12">
        <text>L-cysteinyl-[protein] + hexadecanoyl-CoA = S-hexadecanoyl-L-cysteinyl-[protein] + CoA</text>
        <dbReference type="Rhea" id="RHEA:36683"/>
        <dbReference type="Rhea" id="RHEA-COMP:10131"/>
        <dbReference type="Rhea" id="RHEA-COMP:11032"/>
        <dbReference type="ChEBI" id="CHEBI:29950"/>
        <dbReference type="ChEBI" id="CHEBI:57287"/>
        <dbReference type="ChEBI" id="CHEBI:57379"/>
        <dbReference type="ChEBI" id="CHEBI:74151"/>
        <dbReference type="EC" id="2.3.1.225"/>
    </reaction>
</comment>
<sequence length="428" mass="49586">MPLHLPFRIQSIEDLAIPAVSLLIIFLAYTSQYLFYYIEPAPLQGPEFWWFNAFVLAIWWCYERACSVDPGPKGWVEKVTSDGSEDEEDDIERERDVKLGKGIRWCKKCKAVKPPRAHHCTKCQRCIPKMDHHCPWTSNCVSHTNFPHFLRFVLYAVISISILDYHLFIRASSIWDSRDLPAYLGPPIWAMAYLLVLLIVNNFTLFTLSVLLIRATYSLGANTSQIESWEIERHEALVERAKKMGGYVYANGGQRMRIERQEFPYDIGIWNNLCQGMGTSNVLMWFMPFGGAPDIKDAADWEVNGFEEEDKTWPPPDPDKMPRTNHTLGESAVLREYGSVEEEKEAFKRRQRDDYAKRNGESRGDEGDNDEIDYESEYEEGMDGQEGWTNSDGDRLRDYGVDEEEEVLSEDEIPLGELLRRRKTRAHE</sequence>
<dbReference type="EMBL" id="QGMH01000033">
    <property type="protein sequence ID" value="TVY28303.1"/>
    <property type="molecule type" value="Genomic_DNA"/>
</dbReference>
<feature type="compositionally biased region" description="Acidic residues" evidence="13">
    <location>
        <begin position="401"/>
        <end position="414"/>
    </location>
</feature>
<feature type="transmembrane region" description="Helical" evidence="11 12">
    <location>
        <begin position="188"/>
        <end position="213"/>
    </location>
</feature>
<comment type="function">
    <text evidence="11">Mediates the reversible addition of palmitate to target proteins, thereby regulating their membrane association and biological function.</text>
</comment>
<organism evidence="15 16">
    <name type="scientific">Lachnellula hyalina</name>
    <dbReference type="NCBI Taxonomy" id="1316788"/>
    <lineage>
        <taxon>Eukaryota</taxon>
        <taxon>Fungi</taxon>
        <taxon>Dikarya</taxon>
        <taxon>Ascomycota</taxon>
        <taxon>Pezizomycotina</taxon>
        <taxon>Leotiomycetes</taxon>
        <taxon>Helotiales</taxon>
        <taxon>Lachnaceae</taxon>
        <taxon>Lachnellula</taxon>
    </lineage>
</organism>
<gene>
    <name evidence="15" type="primary">pfa4</name>
    <name evidence="11" type="synonym">PFA4</name>
    <name evidence="15" type="ORF">LHYA1_G003683</name>
</gene>
<dbReference type="InterPro" id="IPR033682">
    <property type="entry name" value="PFA4"/>
</dbReference>
<evidence type="ECO:0000256" key="1">
    <source>
        <dbReference type="ARBA" id="ARBA00004141"/>
    </source>
</evidence>
<feature type="transmembrane region" description="Helical" evidence="11 12">
    <location>
        <begin position="149"/>
        <end position="168"/>
    </location>
</feature>
<feature type="domain" description="Palmitoyltransferase DHHC" evidence="14">
    <location>
        <begin position="103"/>
        <end position="230"/>
    </location>
</feature>